<evidence type="ECO:0000313" key="2">
    <source>
        <dbReference type="EMBL" id="SDN58243.1"/>
    </source>
</evidence>
<evidence type="ECO:0000256" key="1">
    <source>
        <dbReference type="SAM" id="MobiDB-lite"/>
    </source>
</evidence>
<feature type="region of interest" description="Disordered" evidence="1">
    <location>
        <begin position="169"/>
        <end position="234"/>
    </location>
</feature>
<name>A0A1H0CK70_9HYPH</name>
<organism evidence="2 3">
    <name type="scientific">Methylobacterium phyllostachyos</name>
    <dbReference type="NCBI Taxonomy" id="582672"/>
    <lineage>
        <taxon>Bacteria</taxon>
        <taxon>Pseudomonadati</taxon>
        <taxon>Pseudomonadota</taxon>
        <taxon>Alphaproteobacteria</taxon>
        <taxon>Hyphomicrobiales</taxon>
        <taxon>Methylobacteriaceae</taxon>
        <taxon>Methylobacterium</taxon>
    </lineage>
</organism>
<feature type="compositionally biased region" description="Low complexity" evidence="1">
    <location>
        <begin position="215"/>
        <end position="225"/>
    </location>
</feature>
<feature type="region of interest" description="Disordered" evidence="1">
    <location>
        <begin position="39"/>
        <end position="65"/>
    </location>
</feature>
<proteinExistence type="predicted"/>
<reference evidence="3" key="1">
    <citation type="submission" date="2016-10" db="EMBL/GenBank/DDBJ databases">
        <authorList>
            <person name="Varghese N."/>
            <person name="Submissions S."/>
        </authorList>
    </citation>
    <scope>NUCLEOTIDE SEQUENCE [LARGE SCALE GENOMIC DNA]</scope>
    <source>
        <strain evidence="3">BL47</strain>
    </source>
</reference>
<dbReference type="AlphaFoldDB" id="A0A1H0CK70"/>
<evidence type="ECO:0000313" key="3">
    <source>
        <dbReference type="Proteomes" id="UP000198704"/>
    </source>
</evidence>
<protein>
    <submittedName>
        <fullName evidence="2">Uncharacterized protein</fullName>
    </submittedName>
</protein>
<dbReference type="EMBL" id="FNHS01000009">
    <property type="protein sequence ID" value="SDN58243.1"/>
    <property type="molecule type" value="Genomic_DNA"/>
</dbReference>
<keyword evidence="3" id="KW-1185">Reference proteome</keyword>
<dbReference type="Proteomes" id="UP000198704">
    <property type="component" value="Unassembled WGS sequence"/>
</dbReference>
<feature type="compositionally biased region" description="Basic and acidic residues" evidence="1">
    <location>
        <begin position="189"/>
        <end position="209"/>
    </location>
</feature>
<sequence>MTPSRLRWAEPLVLPSFAPGWATVRQALSARCPCGSTAFDRPCPTSSRTEPDAAPTKTWHQPPSRDWISRDISRETSSSTRAEMCGAAGGYASREAARFRPETARAHRPRPALTYEGRNRVVRVPPTRCRRSLRHPRTHQPLANLIYVKITRHHRCHCKLTPARAYRLGGGQPSVPPRSARQPGAPVPIRERGEPRRGLRQPETEHCADEATSVRSRAGRSPSGRSGRRGDPRP</sequence>
<gene>
    <name evidence="2" type="ORF">SAMN05216360_109190</name>
</gene>
<accession>A0A1H0CK70</accession>